<reference evidence="1" key="2">
    <citation type="journal article" date="2018" name="Genome Announc.">
        <title>First Report of a Complete Genome Sequence of White spot syndrome virus from India.</title>
        <authorList>
            <person name="Vinaya Kumar K."/>
            <person name="Shekhar M.S."/>
            <person name="Otta S.K."/>
            <person name="Karthic K."/>
            <person name="Ashok Kumar J."/>
            <person name="Gopikrishna G."/>
            <person name="Vijayan K.K."/>
        </authorList>
    </citation>
    <scope>NUCLEOTIDE SEQUENCE</scope>
    <source>
        <strain evidence="1">IN_AP4RU</strain>
    </source>
</reference>
<protein>
    <submittedName>
        <fullName evidence="1">WSSV602</fullName>
    </submittedName>
</protein>
<evidence type="ECO:0000313" key="1">
    <source>
        <dbReference type="EMBL" id="AUO15311.1"/>
    </source>
</evidence>
<reference evidence="1" key="1">
    <citation type="submission" date="2017-12" db="EMBL/GenBank/DDBJ databases">
        <authorList>
            <person name="Katneni V.K."/>
            <person name="Shekhar M.S."/>
            <person name="Otta S.K."/>
            <person name="Karthic K."/>
            <person name="Jangam A.K."/>
            <person name="Gopikrishna G."/>
            <person name="Vijayan K.K."/>
        </authorList>
    </citation>
    <scope>NUCLEOTIDE SEQUENCE [LARGE SCALE GENOMIC DNA]</scope>
    <source>
        <strain evidence="1">IN_AP4RU</strain>
    </source>
</reference>
<dbReference type="Proteomes" id="UP000267352">
    <property type="component" value="Segment"/>
</dbReference>
<dbReference type="EMBL" id="MG702567">
    <property type="protein sequence ID" value="AUO15311.1"/>
    <property type="molecule type" value="Genomic_DNA"/>
</dbReference>
<organism evidence="1">
    <name type="scientific">White spot syndrome virus</name>
    <dbReference type="NCBI Taxonomy" id="342409"/>
    <lineage>
        <taxon>Viruses</taxon>
        <taxon>Viruses incertae sedis</taxon>
        <taxon>Naldaviricetes</taxon>
        <taxon>Nimaviridae</taxon>
        <taxon>Whispovirus</taxon>
    </lineage>
</organism>
<proteinExistence type="predicted"/>
<sequence>MVGKLNIQFMNSGGITLNMKQSPNSVSSAERRTNFMGCLGFPDMEDSLF</sequence>
<name>A0A2I6SCM4_9VIRU</name>
<accession>A0A2I6SCM4</accession>